<accession>A0A7G5H682</accession>
<sequence>MKKLFSTESILQDSGLTAIRIIVGLFLAYHGWEVFDASKMKDYAVWDVFKESASPSFMVYLGKGSEFAAGVFLSAGLFTRLACLLIIGTMLYITFFVGHGKFWYEDQHPFLFALLAAVFFFIGPGKWSIDALAERTYPKK</sequence>
<protein>
    <submittedName>
        <fullName evidence="8">DoxX family protein</fullName>
    </submittedName>
</protein>
<comment type="subcellular location">
    <subcellularLocation>
        <location evidence="1">Cell membrane</location>
        <topology evidence="1">Multi-pass membrane protein</topology>
    </subcellularLocation>
</comment>
<proteinExistence type="inferred from homology"/>
<feature type="transmembrane region" description="Helical" evidence="7">
    <location>
        <begin position="110"/>
        <end position="129"/>
    </location>
</feature>
<dbReference type="AlphaFoldDB" id="A0A7G5H682"/>
<keyword evidence="6 7" id="KW-0472">Membrane</keyword>
<comment type="similarity">
    <text evidence="2">Belongs to the DoxX family.</text>
</comment>
<evidence type="ECO:0000256" key="6">
    <source>
        <dbReference type="ARBA" id="ARBA00023136"/>
    </source>
</evidence>
<dbReference type="KEGG" id="sfol:H3H32_17875"/>
<keyword evidence="5 7" id="KW-1133">Transmembrane helix</keyword>
<reference evidence="8 9" key="1">
    <citation type="submission" date="2020-07" db="EMBL/GenBank/DDBJ databases">
        <title>Spirosoma foliorum sp. nov., isolated from the leaves on the Nejang mountain Korea, Republic of.</title>
        <authorList>
            <person name="Ho H."/>
            <person name="Lee Y.-J."/>
            <person name="Nurcahyanto D.-A."/>
            <person name="Kim S.-G."/>
        </authorList>
    </citation>
    <scope>NUCLEOTIDE SEQUENCE [LARGE SCALE GENOMIC DNA]</scope>
    <source>
        <strain evidence="8 9">PL0136</strain>
    </source>
</reference>
<keyword evidence="9" id="KW-1185">Reference proteome</keyword>
<organism evidence="8 9">
    <name type="scientific">Spirosoma foliorum</name>
    <dbReference type="NCBI Taxonomy" id="2710596"/>
    <lineage>
        <taxon>Bacteria</taxon>
        <taxon>Pseudomonadati</taxon>
        <taxon>Bacteroidota</taxon>
        <taxon>Cytophagia</taxon>
        <taxon>Cytophagales</taxon>
        <taxon>Cytophagaceae</taxon>
        <taxon>Spirosoma</taxon>
    </lineage>
</organism>
<dbReference type="InterPro" id="IPR032808">
    <property type="entry name" value="DoxX"/>
</dbReference>
<evidence type="ECO:0000256" key="2">
    <source>
        <dbReference type="ARBA" id="ARBA00006679"/>
    </source>
</evidence>
<dbReference type="EMBL" id="CP059732">
    <property type="protein sequence ID" value="QMW06624.1"/>
    <property type="molecule type" value="Genomic_DNA"/>
</dbReference>
<dbReference type="Pfam" id="PF07681">
    <property type="entry name" value="DoxX"/>
    <property type="match status" value="1"/>
</dbReference>
<evidence type="ECO:0000256" key="5">
    <source>
        <dbReference type="ARBA" id="ARBA00022989"/>
    </source>
</evidence>
<feature type="transmembrane region" description="Helical" evidence="7">
    <location>
        <begin position="12"/>
        <end position="32"/>
    </location>
</feature>
<evidence type="ECO:0000256" key="1">
    <source>
        <dbReference type="ARBA" id="ARBA00004651"/>
    </source>
</evidence>
<feature type="transmembrane region" description="Helical" evidence="7">
    <location>
        <begin position="67"/>
        <end position="98"/>
    </location>
</feature>
<name>A0A7G5H682_9BACT</name>
<evidence type="ECO:0000313" key="9">
    <source>
        <dbReference type="Proteomes" id="UP000515369"/>
    </source>
</evidence>
<evidence type="ECO:0000256" key="4">
    <source>
        <dbReference type="ARBA" id="ARBA00022692"/>
    </source>
</evidence>
<dbReference type="GO" id="GO:0005886">
    <property type="term" value="C:plasma membrane"/>
    <property type="evidence" value="ECO:0007669"/>
    <property type="project" value="UniProtKB-SubCell"/>
</dbReference>
<gene>
    <name evidence="8" type="ORF">H3H32_17875</name>
</gene>
<dbReference type="PANTHER" id="PTHR33452">
    <property type="entry name" value="OXIDOREDUCTASE CATD-RELATED"/>
    <property type="match status" value="1"/>
</dbReference>
<dbReference type="RefSeq" id="WP_182464020.1">
    <property type="nucleotide sequence ID" value="NZ_CP059732.1"/>
</dbReference>
<keyword evidence="3" id="KW-1003">Cell membrane</keyword>
<evidence type="ECO:0000313" key="8">
    <source>
        <dbReference type="EMBL" id="QMW06624.1"/>
    </source>
</evidence>
<evidence type="ECO:0000256" key="3">
    <source>
        <dbReference type="ARBA" id="ARBA00022475"/>
    </source>
</evidence>
<dbReference type="InterPro" id="IPR051907">
    <property type="entry name" value="DoxX-like_oxidoreductase"/>
</dbReference>
<evidence type="ECO:0000256" key="7">
    <source>
        <dbReference type="SAM" id="Phobius"/>
    </source>
</evidence>
<dbReference type="PANTHER" id="PTHR33452:SF1">
    <property type="entry name" value="INNER MEMBRANE PROTEIN YPHA-RELATED"/>
    <property type="match status" value="1"/>
</dbReference>
<dbReference type="Proteomes" id="UP000515369">
    <property type="component" value="Chromosome"/>
</dbReference>
<keyword evidence="4 7" id="KW-0812">Transmembrane</keyword>